<reference evidence="1" key="1">
    <citation type="submission" date="2022-11" db="EMBL/GenBank/DDBJ databases">
        <authorList>
            <person name="Hyden B.L."/>
            <person name="Feng K."/>
            <person name="Yates T."/>
            <person name="Jawdy S."/>
            <person name="Smart L.B."/>
            <person name="Muchero W."/>
        </authorList>
    </citation>
    <scope>NUCLEOTIDE SEQUENCE</scope>
    <source>
        <tissue evidence="1">Shoot tip</tissue>
    </source>
</reference>
<dbReference type="EMBL" id="JAPFFM010000002">
    <property type="protein sequence ID" value="KAJ6772058.1"/>
    <property type="molecule type" value="Genomic_DNA"/>
</dbReference>
<comment type="caution">
    <text evidence="1">The sequence shown here is derived from an EMBL/GenBank/DDBJ whole genome shotgun (WGS) entry which is preliminary data.</text>
</comment>
<dbReference type="Proteomes" id="UP001151752">
    <property type="component" value="Chromosome 10"/>
</dbReference>
<sequence>MQGEEDDETESTSDSYENINAADTDINKDGVPQAVDFNTESVSVAVTELSHRKLKVAITKLQLHPGNLGLDTPATFTRRSKPLRADLSPGVGLGTLTSPTRRMTKQKAYSAFVVLLQGKDDADRWIADWRRRDQAPKLHCSPGACIQGGGFYREKPRSFLPISVDIGIGVRLRDELTQRAETVSWGECGGVASEECSSGLMEGAVSFASRACSPGEVAAGICNEEGLRRRAEAEGHEVLARTGGRSIRILREF</sequence>
<accession>A0A9Q0WTX2</accession>
<evidence type="ECO:0000313" key="2">
    <source>
        <dbReference type="Proteomes" id="UP001151752"/>
    </source>
</evidence>
<reference evidence="1" key="2">
    <citation type="journal article" date="2023" name="Int. J. Mol. Sci.">
        <title>De Novo Assembly and Annotation of 11 Diverse Shrub Willow (Salix) Genomes Reveals Novel Gene Organization in Sex-Linked Regions.</title>
        <authorList>
            <person name="Hyden B."/>
            <person name="Feng K."/>
            <person name="Yates T.B."/>
            <person name="Jawdy S."/>
            <person name="Cereghino C."/>
            <person name="Smart L.B."/>
            <person name="Muchero W."/>
        </authorList>
    </citation>
    <scope>NUCLEOTIDE SEQUENCE</scope>
    <source>
        <tissue evidence="1">Shoot tip</tissue>
    </source>
</reference>
<gene>
    <name evidence="1" type="ORF">OIU74_018324</name>
</gene>
<proteinExistence type="predicted"/>
<name>A0A9Q0WTX2_9ROSI</name>
<organism evidence="1 2">
    <name type="scientific">Salix koriyanagi</name>
    <dbReference type="NCBI Taxonomy" id="2511006"/>
    <lineage>
        <taxon>Eukaryota</taxon>
        <taxon>Viridiplantae</taxon>
        <taxon>Streptophyta</taxon>
        <taxon>Embryophyta</taxon>
        <taxon>Tracheophyta</taxon>
        <taxon>Spermatophyta</taxon>
        <taxon>Magnoliopsida</taxon>
        <taxon>eudicotyledons</taxon>
        <taxon>Gunneridae</taxon>
        <taxon>Pentapetalae</taxon>
        <taxon>rosids</taxon>
        <taxon>fabids</taxon>
        <taxon>Malpighiales</taxon>
        <taxon>Salicaceae</taxon>
        <taxon>Saliceae</taxon>
        <taxon>Salix</taxon>
    </lineage>
</organism>
<evidence type="ECO:0000313" key="1">
    <source>
        <dbReference type="EMBL" id="KAJ6772058.1"/>
    </source>
</evidence>
<keyword evidence="2" id="KW-1185">Reference proteome</keyword>
<protein>
    <submittedName>
        <fullName evidence="1">Uncharacterized protein</fullName>
    </submittedName>
</protein>
<dbReference type="AlphaFoldDB" id="A0A9Q0WTX2"/>